<comment type="subcellular location">
    <subcellularLocation>
        <location evidence="1">Membrane</location>
        <topology evidence="1">Multi-pass membrane protein</topology>
    </subcellularLocation>
</comment>
<dbReference type="EnsemblPlants" id="AUR62005335-RA">
    <property type="protein sequence ID" value="AUR62005335-RA:cds"/>
    <property type="gene ID" value="AUR62005335"/>
</dbReference>
<dbReference type="GO" id="GO:0022857">
    <property type="term" value="F:transmembrane transporter activity"/>
    <property type="evidence" value="ECO:0007669"/>
    <property type="project" value="InterPro"/>
</dbReference>
<evidence type="ECO:0000256" key="1">
    <source>
        <dbReference type="ARBA" id="ARBA00004141"/>
    </source>
</evidence>
<reference evidence="7" key="2">
    <citation type="submission" date="2021-03" db="UniProtKB">
        <authorList>
            <consortium name="EnsemblPlants"/>
        </authorList>
    </citation>
    <scope>IDENTIFICATION</scope>
</reference>
<protein>
    <recommendedName>
        <fullName evidence="9">WAT1-related protein</fullName>
    </recommendedName>
</protein>
<keyword evidence="8" id="KW-1185">Reference proteome</keyword>
<feature type="transmembrane region" description="Helical" evidence="6">
    <location>
        <begin position="129"/>
        <end position="146"/>
    </location>
</feature>
<organism evidence="7 8">
    <name type="scientific">Chenopodium quinoa</name>
    <name type="common">Quinoa</name>
    <dbReference type="NCBI Taxonomy" id="63459"/>
    <lineage>
        <taxon>Eukaryota</taxon>
        <taxon>Viridiplantae</taxon>
        <taxon>Streptophyta</taxon>
        <taxon>Embryophyta</taxon>
        <taxon>Tracheophyta</taxon>
        <taxon>Spermatophyta</taxon>
        <taxon>Magnoliopsida</taxon>
        <taxon>eudicotyledons</taxon>
        <taxon>Gunneridae</taxon>
        <taxon>Pentapetalae</taxon>
        <taxon>Caryophyllales</taxon>
        <taxon>Chenopodiaceae</taxon>
        <taxon>Chenopodioideae</taxon>
        <taxon>Atripliceae</taxon>
        <taxon>Chenopodium</taxon>
    </lineage>
</organism>
<dbReference type="GO" id="GO:0016020">
    <property type="term" value="C:membrane"/>
    <property type="evidence" value="ECO:0007669"/>
    <property type="project" value="InterPro"/>
</dbReference>
<evidence type="ECO:0000256" key="2">
    <source>
        <dbReference type="ARBA" id="ARBA00022692"/>
    </source>
</evidence>
<evidence type="ECO:0000256" key="5">
    <source>
        <dbReference type="SAM" id="MobiDB-lite"/>
    </source>
</evidence>
<keyword evidence="4 6" id="KW-0472">Membrane</keyword>
<dbReference type="PANTHER" id="PTHR31218">
    <property type="entry name" value="WAT1-RELATED PROTEIN"/>
    <property type="match status" value="1"/>
</dbReference>
<evidence type="ECO:0008006" key="9">
    <source>
        <dbReference type="Google" id="ProtNLM"/>
    </source>
</evidence>
<feature type="compositionally biased region" description="Basic and acidic residues" evidence="5">
    <location>
        <begin position="375"/>
        <end position="388"/>
    </location>
</feature>
<dbReference type="InterPro" id="IPR037185">
    <property type="entry name" value="EmrE-like"/>
</dbReference>
<evidence type="ECO:0000256" key="6">
    <source>
        <dbReference type="SAM" id="Phobius"/>
    </source>
</evidence>
<feature type="region of interest" description="Disordered" evidence="5">
    <location>
        <begin position="341"/>
        <end position="419"/>
    </location>
</feature>
<name>A0A803L0E7_CHEQI</name>
<keyword evidence="2 6" id="KW-0812">Transmembrane</keyword>
<reference evidence="7" key="1">
    <citation type="journal article" date="2017" name="Nature">
        <title>The genome of Chenopodium quinoa.</title>
        <authorList>
            <person name="Jarvis D.E."/>
            <person name="Ho Y.S."/>
            <person name="Lightfoot D.J."/>
            <person name="Schmoeckel S.M."/>
            <person name="Li B."/>
            <person name="Borm T.J.A."/>
            <person name="Ohyanagi H."/>
            <person name="Mineta K."/>
            <person name="Michell C.T."/>
            <person name="Saber N."/>
            <person name="Kharbatia N.M."/>
            <person name="Rupper R.R."/>
            <person name="Sharp A.R."/>
            <person name="Dally N."/>
            <person name="Boughton B.A."/>
            <person name="Woo Y.H."/>
            <person name="Gao G."/>
            <person name="Schijlen E.G.W.M."/>
            <person name="Guo X."/>
            <person name="Momin A.A."/>
            <person name="Negrao S."/>
            <person name="Al-Babili S."/>
            <person name="Gehring C."/>
            <person name="Roessner U."/>
            <person name="Jung C."/>
            <person name="Murphy K."/>
            <person name="Arold S.T."/>
            <person name="Gojobori T."/>
            <person name="van der Linden C.G."/>
            <person name="van Loo E.N."/>
            <person name="Jellen E.N."/>
            <person name="Maughan P.J."/>
            <person name="Tester M."/>
        </authorList>
    </citation>
    <scope>NUCLEOTIDE SEQUENCE [LARGE SCALE GENOMIC DNA]</scope>
    <source>
        <strain evidence="7">cv. PI 614886</strain>
    </source>
</reference>
<evidence type="ECO:0000313" key="8">
    <source>
        <dbReference type="Proteomes" id="UP000596660"/>
    </source>
</evidence>
<feature type="compositionally biased region" description="Polar residues" evidence="5">
    <location>
        <begin position="363"/>
        <end position="372"/>
    </location>
</feature>
<sequence length="419" mass="46010">MWELLKLSGIILAMEVMVVGSNTLTKAATAKGMSNYVYITYTHAIALLILFPAAFLYHRKKTASTHSMLYDFPDIPSCHPQAISIGTLNILDTWICKMKGPVFIAMFKPLQMIIAVIMGAFFLGDVLHVGSVIGGLVIAVGFYTVVKGKAEEEIIKNDDESVVPSISNQEGCNLCYSSALMCVSYESSKVVIFIMKWHGFKCWHIAWSMMFISSTSPTVHVDESLRASFFEEGGNDPELILDQDLVQPNESNGSKSPNTRSKVKQNQVPLVHGLLLRGSKESNVPCMGFNIAPSLYKSCVTWMHDKELKENLLASEVNGELEYVEIDDAFDEWQMGTFGGVHEKSGQHQSGEASYSADCGQVTEGTVQQPQPDDSVGRLRGIEADRGQPAEATVQQPLGPFKDNLGVDSSEEELGHGKR</sequence>
<accession>A0A803L0E7</accession>
<dbReference type="Gramene" id="AUR62005335-RA">
    <property type="protein sequence ID" value="AUR62005335-RA:cds"/>
    <property type="gene ID" value="AUR62005335"/>
</dbReference>
<dbReference type="InterPro" id="IPR030184">
    <property type="entry name" value="WAT1-related"/>
</dbReference>
<dbReference type="Proteomes" id="UP000596660">
    <property type="component" value="Unplaced"/>
</dbReference>
<evidence type="ECO:0000313" key="7">
    <source>
        <dbReference type="EnsemblPlants" id="AUR62005335-RA:cds"/>
    </source>
</evidence>
<feature type="transmembrane region" description="Helical" evidence="6">
    <location>
        <begin position="102"/>
        <end position="123"/>
    </location>
</feature>
<evidence type="ECO:0000256" key="3">
    <source>
        <dbReference type="ARBA" id="ARBA00022989"/>
    </source>
</evidence>
<dbReference type="SUPFAM" id="SSF103481">
    <property type="entry name" value="Multidrug resistance efflux transporter EmrE"/>
    <property type="match status" value="1"/>
</dbReference>
<evidence type="ECO:0000256" key="4">
    <source>
        <dbReference type="ARBA" id="ARBA00023136"/>
    </source>
</evidence>
<proteinExistence type="predicted"/>
<keyword evidence="3 6" id="KW-1133">Transmembrane helix</keyword>
<dbReference type="AlphaFoldDB" id="A0A803L0E7"/>
<feature type="transmembrane region" description="Helical" evidence="6">
    <location>
        <begin position="36"/>
        <end position="57"/>
    </location>
</feature>